<keyword evidence="5" id="KW-1185">Reference proteome</keyword>
<evidence type="ECO:0000256" key="1">
    <source>
        <dbReference type="ARBA" id="ARBA00001946"/>
    </source>
</evidence>
<reference evidence="4" key="1">
    <citation type="submission" date="2023-06" db="EMBL/GenBank/DDBJ databases">
        <title>Genome sequence of Nocardioides sp. SOB44.</title>
        <authorList>
            <person name="Zhang G."/>
        </authorList>
    </citation>
    <scope>NUCLEOTIDE SEQUENCE</scope>
    <source>
        <strain evidence="4">SOB44</strain>
    </source>
</reference>
<dbReference type="EMBL" id="JAULSC010000039">
    <property type="protein sequence ID" value="MDO3398043.1"/>
    <property type="molecule type" value="Genomic_DNA"/>
</dbReference>
<protein>
    <submittedName>
        <fullName evidence="4">NUDIX domain-containing protein</fullName>
    </submittedName>
</protein>
<dbReference type="InterPro" id="IPR015797">
    <property type="entry name" value="NUDIX_hydrolase-like_dom_sf"/>
</dbReference>
<name>A0ABT8TYG1_9ACTN</name>
<comment type="caution">
    <text evidence="4">The sequence shown here is derived from an EMBL/GenBank/DDBJ whole genome shotgun (WGS) entry which is preliminary data.</text>
</comment>
<evidence type="ECO:0000313" key="5">
    <source>
        <dbReference type="Proteomes" id="UP001168363"/>
    </source>
</evidence>
<dbReference type="Pfam" id="PF00293">
    <property type="entry name" value="NUDIX"/>
    <property type="match status" value="1"/>
</dbReference>
<dbReference type="InterPro" id="IPR000086">
    <property type="entry name" value="NUDIX_hydrolase_dom"/>
</dbReference>
<sequence>MTARTIVVAAVAFVRDGQVLTVRKRGTTRFMLVGGKPEPGESAYDAAVRETLEEVGLDVSGPGALEPLGVYLAPAANEPGRELHSTVFTAALPAEPRAAAEIAELRWMSLDGEGHEDLAPMLEHHVLPALRALGPSVAPRSH</sequence>
<comment type="cofactor">
    <cofactor evidence="1">
        <name>Mg(2+)</name>
        <dbReference type="ChEBI" id="CHEBI:18420"/>
    </cofactor>
</comment>
<dbReference type="PROSITE" id="PS00893">
    <property type="entry name" value="NUDIX_BOX"/>
    <property type="match status" value="1"/>
</dbReference>
<gene>
    <name evidence="4" type="ORF">QWJ41_20130</name>
</gene>
<dbReference type="InterPro" id="IPR020084">
    <property type="entry name" value="NUDIX_hydrolase_CS"/>
</dbReference>
<dbReference type="Gene3D" id="3.90.79.10">
    <property type="entry name" value="Nucleoside Triphosphate Pyrophosphohydrolase"/>
    <property type="match status" value="1"/>
</dbReference>
<feature type="domain" description="Nudix hydrolase" evidence="3">
    <location>
        <begin position="3"/>
        <end position="132"/>
    </location>
</feature>
<dbReference type="PROSITE" id="PS51462">
    <property type="entry name" value="NUDIX"/>
    <property type="match status" value="1"/>
</dbReference>
<proteinExistence type="predicted"/>
<dbReference type="Proteomes" id="UP001168363">
    <property type="component" value="Unassembled WGS sequence"/>
</dbReference>
<dbReference type="RefSeq" id="WP_302710254.1">
    <property type="nucleotide sequence ID" value="NZ_JAULSC010000039.1"/>
</dbReference>
<accession>A0ABT8TYG1</accession>
<dbReference type="PANTHER" id="PTHR43046">
    <property type="entry name" value="GDP-MANNOSE MANNOSYL HYDROLASE"/>
    <property type="match status" value="1"/>
</dbReference>
<dbReference type="SUPFAM" id="SSF55811">
    <property type="entry name" value="Nudix"/>
    <property type="match status" value="1"/>
</dbReference>
<dbReference type="PANTHER" id="PTHR43046:SF2">
    <property type="entry name" value="8-OXO-DGTP DIPHOSPHATASE-RELATED"/>
    <property type="match status" value="1"/>
</dbReference>
<dbReference type="CDD" id="cd04690">
    <property type="entry name" value="NUDIX_Hydrolase"/>
    <property type="match status" value="1"/>
</dbReference>
<organism evidence="4 5">
    <name type="scientific">Nocardioides cremeus</name>
    <dbReference type="NCBI Taxonomy" id="3058044"/>
    <lineage>
        <taxon>Bacteria</taxon>
        <taxon>Bacillati</taxon>
        <taxon>Actinomycetota</taxon>
        <taxon>Actinomycetes</taxon>
        <taxon>Propionibacteriales</taxon>
        <taxon>Nocardioidaceae</taxon>
        <taxon>Nocardioides</taxon>
    </lineage>
</organism>
<evidence type="ECO:0000256" key="2">
    <source>
        <dbReference type="ARBA" id="ARBA00022801"/>
    </source>
</evidence>
<evidence type="ECO:0000313" key="4">
    <source>
        <dbReference type="EMBL" id="MDO3398043.1"/>
    </source>
</evidence>
<keyword evidence="2" id="KW-0378">Hydrolase</keyword>
<evidence type="ECO:0000259" key="3">
    <source>
        <dbReference type="PROSITE" id="PS51462"/>
    </source>
</evidence>